<evidence type="ECO:0000256" key="2">
    <source>
        <dbReference type="SAM" id="Phobius"/>
    </source>
</evidence>
<keyword evidence="2" id="KW-1133">Transmembrane helix</keyword>
<feature type="compositionally biased region" description="Polar residues" evidence="1">
    <location>
        <begin position="234"/>
        <end position="257"/>
    </location>
</feature>
<accession>A0A7C1JJR1</accession>
<reference evidence="4" key="1">
    <citation type="journal article" date="2020" name="mSystems">
        <title>Genome- and Community-Level Interaction Insights into Carbon Utilization and Element Cycling Functions of Hydrothermarchaeota in Hydrothermal Sediment.</title>
        <authorList>
            <person name="Zhou Z."/>
            <person name="Liu Y."/>
            <person name="Xu W."/>
            <person name="Pan J."/>
            <person name="Luo Z.H."/>
            <person name="Li M."/>
        </authorList>
    </citation>
    <scope>NUCLEOTIDE SEQUENCE [LARGE SCALE GENOMIC DNA]</scope>
    <source>
        <strain evidence="4">SpSt-289</strain>
    </source>
</reference>
<gene>
    <name evidence="4" type="ORF">ENQ20_05540</name>
</gene>
<dbReference type="InterPro" id="IPR001763">
    <property type="entry name" value="Rhodanese-like_dom"/>
</dbReference>
<comment type="caution">
    <text evidence="4">The sequence shown here is derived from an EMBL/GenBank/DDBJ whole genome shotgun (WGS) entry which is preliminary data.</text>
</comment>
<feature type="domain" description="Rhodanese" evidence="3">
    <location>
        <begin position="115"/>
        <end position="145"/>
    </location>
</feature>
<protein>
    <recommendedName>
        <fullName evidence="3">Rhodanese domain-containing protein</fullName>
    </recommendedName>
</protein>
<dbReference type="PROSITE" id="PS50206">
    <property type="entry name" value="RHODANESE_3"/>
    <property type="match status" value="1"/>
</dbReference>
<feature type="region of interest" description="Disordered" evidence="1">
    <location>
        <begin position="226"/>
        <end position="267"/>
    </location>
</feature>
<feature type="transmembrane region" description="Helical" evidence="2">
    <location>
        <begin position="36"/>
        <end position="56"/>
    </location>
</feature>
<feature type="transmembrane region" description="Helical" evidence="2">
    <location>
        <begin position="194"/>
        <end position="212"/>
    </location>
</feature>
<feature type="transmembrane region" description="Helical" evidence="2">
    <location>
        <begin position="115"/>
        <end position="136"/>
    </location>
</feature>
<dbReference type="EMBL" id="DSMG01000061">
    <property type="protein sequence ID" value="HDX30942.1"/>
    <property type="molecule type" value="Genomic_DNA"/>
</dbReference>
<feature type="transmembrane region" description="Helical" evidence="2">
    <location>
        <begin position="9"/>
        <end position="30"/>
    </location>
</feature>
<proteinExistence type="predicted"/>
<keyword evidence="2" id="KW-0472">Membrane</keyword>
<evidence type="ECO:0000259" key="3">
    <source>
        <dbReference type="PROSITE" id="PS50206"/>
    </source>
</evidence>
<evidence type="ECO:0000313" key="4">
    <source>
        <dbReference type="EMBL" id="HDX30942.1"/>
    </source>
</evidence>
<feature type="transmembrane region" description="Helical" evidence="2">
    <location>
        <begin position="142"/>
        <end position="161"/>
    </location>
</feature>
<keyword evidence="2" id="KW-0812">Transmembrane</keyword>
<feature type="transmembrane region" description="Helical" evidence="2">
    <location>
        <begin position="63"/>
        <end position="84"/>
    </location>
</feature>
<feature type="transmembrane region" description="Helical" evidence="2">
    <location>
        <begin position="90"/>
        <end position="108"/>
    </location>
</feature>
<name>A0A7C1JJR1_9CHLR</name>
<organism evidence="4">
    <name type="scientific">Caldilinea aerophila</name>
    <dbReference type="NCBI Taxonomy" id="133453"/>
    <lineage>
        <taxon>Bacteria</taxon>
        <taxon>Bacillati</taxon>
        <taxon>Chloroflexota</taxon>
        <taxon>Caldilineae</taxon>
        <taxon>Caldilineales</taxon>
        <taxon>Caldilineaceae</taxon>
        <taxon>Caldilinea</taxon>
    </lineage>
</organism>
<sequence>MADLRLRTWLWPLILMSSGVLLLFFEFGLLSPYTPQLQYILAVLAVFGAMLFFGGFARNPAEWWRVLPGWTFLALAVLLLLSTIGIDQRWLGATVFAGLALGFTHIYLTDRNGRWWALLTAGFLLVFGLVIGFSAWLNQVEWMALVLFGGAGAIFFLLFLLHRRQWWAVLPGGILWVFAVLLAVRGAGDLMAPLLRWWPVILIVAGLVIVFWPRSASQGERLEIHHAPPRRQRNSASTKQSLSSTPPQNYMKQTPGSTIEVLPDPDE</sequence>
<evidence type="ECO:0000256" key="1">
    <source>
        <dbReference type="SAM" id="MobiDB-lite"/>
    </source>
</evidence>
<feature type="transmembrane region" description="Helical" evidence="2">
    <location>
        <begin position="168"/>
        <end position="188"/>
    </location>
</feature>
<dbReference type="AlphaFoldDB" id="A0A7C1JJR1"/>